<name>A0ABR5AAV6_9BACL</name>
<evidence type="ECO:0000259" key="2">
    <source>
        <dbReference type="Pfam" id="PF13799"/>
    </source>
</evidence>
<evidence type="ECO:0000256" key="1">
    <source>
        <dbReference type="SAM" id="MobiDB-lite"/>
    </source>
</evidence>
<protein>
    <recommendedName>
        <fullName evidence="2">DUF4183 domain-containing protein</fullName>
    </recommendedName>
</protein>
<feature type="region of interest" description="Disordered" evidence="1">
    <location>
        <begin position="1"/>
        <end position="98"/>
    </location>
</feature>
<reference evidence="3 4" key="1">
    <citation type="submission" date="2014-12" db="EMBL/GenBank/DDBJ databases">
        <title>Draft genome sequence of Cohnella kolymensis strain B-2846.</title>
        <authorList>
            <person name="Karlyshev A.V."/>
            <person name="Kudryashova E.B."/>
        </authorList>
    </citation>
    <scope>NUCLEOTIDE SEQUENCE [LARGE SCALE GENOMIC DNA]</scope>
    <source>
        <strain evidence="3 4">VKM B-2846</strain>
    </source>
</reference>
<feature type="compositionally biased region" description="Low complexity" evidence="1">
    <location>
        <begin position="37"/>
        <end position="46"/>
    </location>
</feature>
<dbReference type="PANTHER" id="PTHR24023:SF1112">
    <property type="entry name" value="COL_CUTICLE_N DOMAIN-CONTAINING PROTEIN-RELATED"/>
    <property type="match status" value="1"/>
</dbReference>
<gene>
    <name evidence="3" type="ORF">SD71_00945</name>
</gene>
<keyword evidence="4" id="KW-1185">Reference proteome</keyword>
<evidence type="ECO:0000313" key="4">
    <source>
        <dbReference type="Proteomes" id="UP000054526"/>
    </source>
</evidence>
<accession>A0ABR5AAV6</accession>
<feature type="compositionally biased region" description="Low complexity" evidence="1">
    <location>
        <begin position="53"/>
        <end position="89"/>
    </location>
</feature>
<organism evidence="3 4">
    <name type="scientific">Cohnella kolymensis</name>
    <dbReference type="NCBI Taxonomy" id="1590652"/>
    <lineage>
        <taxon>Bacteria</taxon>
        <taxon>Bacillati</taxon>
        <taxon>Bacillota</taxon>
        <taxon>Bacilli</taxon>
        <taxon>Bacillales</taxon>
        <taxon>Paenibacillaceae</taxon>
        <taxon>Cohnella</taxon>
    </lineage>
</organism>
<dbReference type="Pfam" id="PF13799">
    <property type="entry name" value="DUF4183"/>
    <property type="match status" value="1"/>
</dbReference>
<dbReference type="InterPro" id="IPR025237">
    <property type="entry name" value="DUF4183"/>
</dbReference>
<feature type="domain" description="DUF4183" evidence="2">
    <location>
        <begin position="123"/>
        <end position="187"/>
    </location>
</feature>
<dbReference type="InterPro" id="IPR050149">
    <property type="entry name" value="Collagen_superfamily"/>
</dbReference>
<evidence type="ECO:0000313" key="3">
    <source>
        <dbReference type="EMBL" id="KIL37720.1"/>
    </source>
</evidence>
<dbReference type="EMBL" id="JXAL01000001">
    <property type="protein sequence ID" value="KIL37720.1"/>
    <property type="molecule type" value="Genomic_DNA"/>
</dbReference>
<dbReference type="InterPro" id="IPR008160">
    <property type="entry name" value="Collagen"/>
</dbReference>
<proteinExistence type="predicted"/>
<dbReference type="Proteomes" id="UP000054526">
    <property type="component" value="Unassembled WGS sequence"/>
</dbReference>
<comment type="caution">
    <text evidence="3">The sequence shown here is derived from an EMBL/GenBank/DDBJ whole genome shotgun (WGS) entry which is preliminary data.</text>
</comment>
<dbReference type="Pfam" id="PF01391">
    <property type="entry name" value="Collagen"/>
    <property type="match status" value="1"/>
</dbReference>
<sequence>MPGPSGEQGPAGHCGEQGIPGPKGSHGLPGKQGRSGPQGEQGLPGLQGPPGPQGDQGPAGLRGEQGIPGPQGIQGLPGLQGSPGPQGEQGPPGPLPDVTIIPAVTRYSYIPSSDLVSTSSVSLPANLFIDDSGNIISVFSGLGPNGLNNLFINGILQQGNAYSVSPDTLTLNLEGSTIYSGTPITLETIQFIAQVS</sequence>
<dbReference type="PANTHER" id="PTHR24023">
    <property type="entry name" value="COLLAGEN ALPHA"/>
    <property type="match status" value="1"/>
</dbReference>